<reference evidence="2 3" key="1">
    <citation type="submission" date="2021-04" db="EMBL/GenBank/DDBJ databases">
        <title>Draft genome sequence of Paenibacillus cisolokensis, LC2-13A.</title>
        <authorList>
            <person name="Uke A."/>
            <person name="Chhe C."/>
            <person name="Baramee S."/>
            <person name="Kosugi A."/>
        </authorList>
    </citation>
    <scope>NUCLEOTIDE SEQUENCE [LARGE SCALE GENOMIC DNA]</scope>
    <source>
        <strain evidence="2 3">LC2-13A</strain>
    </source>
</reference>
<dbReference type="CDD" id="cd01834">
    <property type="entry name" value="SGNH_hydrolase_like_2"/>
    <property type="match status" value="1"/>
</dbReference>
<name>A0ABQ4NEH9_9BACL</name>
<sequence length="234" mass="26141">MGDSPAGKGEGKRLMKLDRNDRLVMIGDSITDCGRGRPIGEGSSDGLGRGYVSLVEAFLTSAYPELNIRVTNTGISGNTVRDLQQRWQTDVLELKPQWVSVMIGTNDVWRQFDRPTMPEIHVLPEEYEETLERLVAQTAPSVKGIVLMTPFYLEPNKSDAMRARMDQYGGIVKRVAERNGTLFVDTQAAFDRVLEHVYPAVLAWDRVHPSAAGHMVLARAFLDAIGYEYKRNNG</sequence>
<dbReference type="InterPro" id="IPR013830">
    <property type="entry name" value="SGNH_hydro"/>
</dbReference>
<dbReference type="EMBL" id="BOVJ01000196">
    <property type="protein sequence ID" value="GIQ66620.1"/>
    <property type="molecule type" value="Genomic_DNA"/>
</dbReference>
<dbReference type="Gene3D" id="3.40.50.1110">
    <property type="entry name" value="SGNH hydrolase"/>
    <property type="match status" value="1"/>
</dbReference>
<dbReference type="SUPFAM" id="SSF52266">
    <property type="entry name" value="SGNH hydrolase"/>
    <property type="match status" value="1"/>
</dbReference>
<comment type="caution">
    <text evidence="2">The sequence shown here is derived from an EMBL/GenBank/DDBJ whole genome shotgun (WGS) entry which is preliminary data.</text>
</comment>
<dbReference type="PANTHER" id="PTHR30383:SF5">
    <property type="entry name" value="SGNH HYDROLASE-TYPE ESTERASE DOMAIN-CONTAINING PROTEIN"/>
    <property type="match status" value="1"/>
</dbReference>
<proteinExistence type="predicted"/>
<dbReference type="Pfam" id="PF13472">
    <property type="entry name" value="Lipase_GDSL_2"/>
    <property type="match status" value="1"/>
</dbReference>
<evidence type="ECO:0000259" key="1">
    <source>
        <dbReference type="Pfam" id="PF13472"/>
    </source>
</evidence>
<feature type="domain" description="SGNH hydrolase-type esterase" evidence="1">
    <location>
        <begin position="26"/>
        <end position="214"/>
    </location>
</feature>
<dbReference type="Proteomes" id="UP000680304">
    <property type="component" value="Unassembled WGS sequence"/>
</dbReference>
<evidence type="ECO:0000313" key="2">
    <source>
        <dbReference type="EMBL" id="GIQ66620.1"/>
    </source>
</evidence>
<accession>A0ABQ4NEH9</accession>
<organism evidence="2 3">
    <name type="scientific">Paenibacillus cisolokensis</name>
    <dbReference type="NCBI Taxonomy" id="1658519"/>
    <lineage>
        <taxon>Bacteria</taxon>
        <taxon>Bacillati</taxon>
        <taxon>Bacillota</taxon>
        <taxon>Bacilli</taxon>
        <taxon>Bacillales</taxon>
        <taxon>Paenibacillaceae</taxon>
        <taxon>Paenibacillus</taxon>
    </lineage>
</organism>
<evidence type="ECO:0000313" key="3">
    <source>
        <dbReference type="Proteomes" id="UP000680304"/>
    </source>
</evidence>
<dbReference type="InterPro" id="IPR051532">
    <property type="entry name" value="Ester_Hydrolysis_Enzymes"/>
</dbReference>
<keyword evidence="3" id="KW-1185">Reference proteome</keyword>
<protein>
    <submittedName>
        <fullName evidence="2">Lipase</fullName>
    </submittedName>
</protein>
<dbReference type="InterPro" id="IPR036514">
    <property type="entry name" value="SGNH_hydro_sf"/>
</dbReference>
<gene>
    <name evidence="2" type="ORF">PACILC2_51880</name>
</gene>
<dbReference type="PANTHER" id="PTHR30383">
    <property type="entry name" value="THIOESTERASE 1/PROTEASE 1/LYSOPHOSPHOLIPASE L1"/>
    <property type="match status" value="1"/>
</dbReference>